<name>A0A4Z2FIT4_9TELE</name>
<gene>
    <name evidence="1" type="ORF">EYF80_048966</name>
</gene>
<evidence type="ECO:0000313" key="1">
    <source>
        <dbReference type="EMBL" id="TNN40861.1"/>
    </source>
</evidence>
<accession>A0A4Z2FIT4</accession>
<evidence type="ECO:0000313" key="2">
    <source>
        <dbReference type="Proteomes" id="UP000314294"/>
    </source>
</evidence>
<reference evidence="1 2" key="1">
    <citation type="submission" date="2019-03" db="EMBL/GenBank/DDBJ databases">
        <title>First draft genome of Liparis tanakae, snailfish: a comprehensive survey of snailfish specific genes.</title>
        <authorList>
            <person name="Kim W."/>
            <person name="Song I."/>
            <person name="Jeong J.-H."/>
            <person name="Kim D."/>
            <person name="Kim S."/>
            <person name="Ryu S."/>
            <person name="Song J.Y."/>
            <person name="Lee S.K."/>
        </authorList>
    </citation>
    <scope>NUCLEOTIDE SEQUENCE [LARGE SCALE GENOMIC DNA]</scope>
    <source>
        <tissue evidence="1">Muscle</tissue>
    </source>
</reference>
<keyword evidence="2" id="KW-1185">Reference proteome</keyword>
<sequence length="86" mass="9800">MSSWAIFPRSGSSWADGHGLSARFLCRPHTVTVRFTLEAPSGRRRRRRWSRVTFRSRGNSHLEASYVSLSHCSSMGVSSESRIMDR</sequence>
<organism evidence="1 2">
    <name type="scientific">Liparis tanakae</name>
    <name type="common">Tanaka's snailfish</name>
    <dbReference type="NCBI Taxonomy" id="230148"/>
    <lineage>
        <taxon>Eukaryota</taxon>
        <taxon>Metazoa</taxon>
        <taxon>Chordata</taxon>
        <taxon>Craniata</taxon>
        <taxon>Vertebrata</taxon>
        <taxon>Euteleostomi</taxon>
        <taxon>Actinopterygii</taxon>
        <taxon>Neopterygii</taxon>
        <taxon>Teleostei</taxon>
        <taxon>Neoteleostei</taxon>
        <taxon>Acanthomorphata</taxon>
        <taxon>Eupercaria</taxon>
        <taxon>Perciformes</taxon>
        <taxon>Cottioidei</taxon>
        <taxon>Cottales</taxon>
        <taxon>Liparidae</taxon>
        <taxon>Liparis</taxon>
    </lineage>
</organism>
<dbReference type="EMBL" id="SRLO01001153">
    <property type="protein sequence ID" value="TNN40861.1"/>
    <property type="molecule type" value="Genomic_DNA"/>
</dbReference>
<comment type="caution">
    <text evidence="1">The sequence shown here is derived from an EMBL/GenBank/DDBJ whole genome shotgun (WGS) entry which is preliminary data.</text>
</comment>
<dbReference type="Proteomes" id="UP000314294">
    <property type="component" value="Unassembled WGS sequence"/>
</dbReference>
<protein>
    <submittedName>
        <fullName evidence="1">Uncharacterized protein</fullName>
    </submittedName>
</protein>
<dbReference type="AlphaFoldDB" id="A0A4Z2FIT4"/>
<proteinExistence type="predicted"/>